<accession>A0A7C9DVL8</accession>
<name>A0A7C9DVL8_OPUST</name>
<sequence>MAVPVSATLQPKISFSRDTLLTSGTKMMSSIPVNYSSANYHFCEVVRLPRRVLLLLGLVPVVSNVNLALAAPIPQMEEPEIIRIQNQEASRRSKGTRYC</sequence>
<proteinExistence type="predicted"/>
<protein>
    <submittedName>
        <fullName evidence="1">Uncharacterized protein</fullName>
    </submittedName>
</protein>
<dbReference type="AlphaFoldDB" id="A0A7C9DVL8"/>
<organism evidence="1">
    <name type="scientific">Opuntia streptacantha</name>
    <name type="common">Prickly pear cactus</name>
    <name type="synonym">Opuntia cardona</name>
    <dbReference type="NCBI Taxonomy" id="393608"/>
    <lineage>
        <taxon>Eukaryota</taxon>
        <taxon>Viridiplantae</taxon>
        <taxon>Streptophyta</taxon>
        <taxon>Embryophyta</taxon>
        <taxon>Tracheophyta</taxon>
        <taxon>Spermatophyta</taxon>
        <taxon>Magnoliopsida</taxon>
        <taxon>eudicotyledons</taxon>
        <taxon>Gunneridae</taxon>
        <taxon>Pentapetalae</taxon>
        <taxon>Caryophyllales</taxon>
        <taxon>Cactineae</taxon>
        <taxon>Cactaceae</taxon>
        <taxon>Opuntioideae</taxon>
        <taxon>Opuntia</taxon>
    </lineage>
</organism>
<reference evidence="1" key="2">
    <citation type="submission" date="2020-07" db="EMBL/GenBank/DDBJ databases">
        <authorList>
            <person name="Vera ALvarez R."/>
            <person name="Arias-Moreno D.M."/>
            <person name="Jimenez-Jacinto V."/>
            <person name="Jimenez-Bremont J.F."/>
            <person name="Swaminathan K."/>
            <person name="Moose S.P."/>
            <person name="Guerrero-Gonzalez M.L."/>
            <person name="Marino-Ramirez L."/>
            <person name="Landsman D."/>
            <person name="Rodriguez-Kessler M."/>
            <person name="Delgado-Sanchez P."/>
        </authorList>
    </citation>
    <scope>NUCLEOTIDE SEQUENCE</scope>
    <source>
        <tissue evidence="1">Cladode</tissue>
    </source>
</reference>
<reference evidence="1" key="1">
    <citation type="journal article" date="2013" name="J. Plant Res.">
        <title>Effect of fungi and light on seed germination of three Opuntia species from semiarid lands of central Mexico.</title>
        <authorList>
            <person name="Delgado-Sanchez P."/>
            <person name="Jimenez-Bremont J.F."/>
            <person name="Guerrero-Gonzalez Mde L."/>
            <person name="Flores J."/>
        </authorList>
    </citation>
    <scope>NUCLEOTIDE SEQUENCE</scope>
    <source>
        <tissue evidence="1">Cladode</tissue>
    </source>
</reference>
<evidence type="ECO:0000313" key="1">
    <source>
        <dbReference type="EMBL" id="MBA4650526.1"/>
    </source>
</evidence>
<dbReference type="EMBL" id="GISG01165549">
    <property type="protein sequence ID" value="MBA4650526.1"/>
    <property type="molecule type" value="Transcribed_RNA"/>
</dbReference>